<gene>
    <name evidence="1" type="ORF">AB0H72_26295</name>
</gene>
<keyword evidence="2" id="KW-1185">Reference proteome</keyword>
<proteinExistence type="predicted"/>
<reference evidence="1 2" key="1">
    <citation type="submission" date="2024-06" db="EMBL/GenBank/DDBJ databases">
        <title>The Natural Products Discovery Center: Release of the First 8490 Sequenced Strains for Exploring Actinobacteria Biosynthetic Diversity.</title>
        <authorList>
            <person name="Kalkreuter E."/>
            <person name="Kautsar S.A."/>
            <person name="Yang D."/>
            <person name="Bader C.D."/>
            <person name="Teijaro C.N."/>
            <person name="Fluegel L."/>
            <person name="Davis C.M."/>
            <person name="Simpson J.R."/>
            <person name="Lauterbach L."/>
            <person name="Steele A.D."/>
            <person name="Gui C."/>
            <person name="Meng S."/>
            <person name="Li G."/>
            <person name="Viehrig K."/>
            <person name="Ye F."/>
            <person name="Su P."/>
            <person name="Kiefer A.F."/>
            <person name="Nichols A."/>
            <person name="Cepeda A.J."/>
            <person name="Yan W."/>
            <person name="Fan B."/>
            <person name="Jiang Y."/>
            <person name="Adhikari A."/>
            <person name="Zheng C.-J."/>
            <person name="Schuster L."/>
            <person name="Cowan T.M."/>
            <person name="Smanski M.J."/>
            <person name="Chevrette M.G."/>
            <person name="De Carvalho L.P.S."/>
            <person name="Shen B."/>
        </authorList>
    </citation>
    <scope>NUCLEOTIDE SEQUENCE [LARGE SCALE GENOMIC DNA]</scope>
    <source>
        <strain evidence="1 2">NPDC050671</strain>
    </source>
</reference>
<evidence type="ECO:0000313" key="1">
    <source>
        <dbReference type="EMBL" id="MEV0366217.1"/>
    </source>
</evidence>
<name>A0ABV3FEZ0_9NOCA</name>
<protein>
    <submittedName>
        <fullName evidence="1">Uncharacterized protein</fullName>
    </submittedName>
</protein>
<accession>A0ABV3FEZ0</accession>
<sequence>MAGQFGGAVTDMRQQDLCHIRVRFKCPSLELDYQDERAVADRFATVAHKVCVTVTIDGDLSSSWPPFPCRRLWK</sequence>
<dbReference type="RefSeq" id="WP_357983806.1">
    <property type="nucleotide sequence ID" value="NZ_JBFAIH010000018.1"/>
</dbReference>
<evidence type="ECO:0000313" key="2">
    <source>
        <dbReference type="Proteomes" id="UP001551658"/>
    </source>
</evidence>
<dbReference type="Proteomes" id="UP001551658">
    <property type="component" value="Unassembled WGS sequence"/>
</dbReference>
<organism evidence="1 2">
    <name type="scientific">Nocardia fusca</name>
    <dbReference type="NCBI Taxonomy" id="941183"/>
    <lineage>
        <taxon>Bacteria</taxon>
        <taxon>Bacillati</taxon>
        <taxon>Actinomycetota</taxon>
        <taxon>Actinomycetes</taxon>
        <taxon>Mycobacteriales</taxon>
        <taxon>Nocardiaceae</taxon>
        <taxon>Nocardia</taxon>
    </lineage>
</organism>
<comment type="caution">
    <text evidence="1">The sequence shown here is derived from an EMBL/GenBank/DDBJ whole genome shotgun (WGS) entry which is preliminary data.</text>
</comment>
<dbReference type="EMBL" id="JBFAIH010000018">
    <property type="protein sequence ID" value="MEV0366217.1"/>
    <property type="molecule type" value="Genomic_DNA"/>
</dbReference>